<dbReference type="AlphaFoldDB" id="A0AAN7ZUW6"/>
<evidence type="ECO:0000313" key="4">
    <source>
        <dbReference type="Proteomes" id="UP001310594"/>
    </source>
</evidence>
<evidence type="ECO:0000256" key="1">
    <source>
        <dbReference type="SAM" id="MobiDB-lite"/>
    </source>
</evidence>
<accession>A0AAN7ZUW6</accession>
<proteinExistence type="predicted"/>
<evidence type="ECO:0000313" key="3">
    <source>
        <dbReference type="EMBL" id="KAK5689909.1"/>
    </source>
</evidence>
<protein>
    <recommendedName>
        <fullName evidence="2">DUF7730 domain-containing protein</fullName>
    </recommendedName>
</protein>
<organism evidence="3 4">
    <name type="scientific">Elasticomyces elasticus</name>
    <dbReference type="NCBI Taxonomy" id="574655"/>
    <lineage>
        <taxon>Eukaryota</taxon>
        <taxon>Fungi</taxon>
        <taxon>Dikarya</taxon>
        <taxon>Ascomycota</taxon>
        <taxon>Pezizomycotina</taxon>
        <taxon>Dothideomycetes</taxon>
        <taxon>Dothideomycetidae</taxon>
        <taxon>Mycosphaerellales</taxon>
        <taxon>Teratosphaeriaceae</taxon>
        <taxon>Elasticomyces</taxon>
    </lineage>
</organism>
<comment type="caution">
    <text evidence="3">The sequence shown here is derived from an EMBL/GenBank/DDBJ whole genome shotgun (WGS) entry which is preliminary data.</text>
</comment>
<sequence length="394" mass="45819">MSATDSWTLVNRTRGRCKLTTTTSNAHANAVKFTPPPGQSRFLALPAELRIRIYELVLSPSVTVVFRRKLNRGPHINRYNGSRRPIHWRCATEPRDTPTRQVRFCHPGHECETQFRQTPPVLAHILFTNKQIHREATAVLYENCTFFFEPFRLARTFLRNAGQANLENIRNVTLKHIAQMLGRGPNAQVIKKKAEQGLVNMCRHVVDALPNLKKLIVRIELHERWDNIVPEFSEQASVTYSKQDYEARFWMRAISMFAELKSLVDVSIHFQLMSDDDMECWFIGSPYIMEILPWSLGDPEHDRIQGRWMTWHRRLYHSMGEVMARIILGRPEDEIWNDHLAMISQYRAFCYSPLSREVETLEQEGYKAFVVNEDKRAEDDRQKAAAQAGNTAAR</sequence>
<dbReference type="Pfam" id="PF24864">
    <property type="entry name" value="DUF7730"/>
    <property type="match status" value="1"/>
</dbReference>
<reference evidence="3" key="1">
    <citation type="submission" date="2023-08" db="EMBL/GenBank/DDBJ databases">
        <title>Black Yeasts Isolated from many extreme environments.</title>
        <authorList>
            <person name="Coleine C."/>
            <person name="Stajich J.E."/>
            <person name="Selbmann L."/>
        </authorList>
    </citation>
    <scope>NUCLEOTIDE SEQUENCE</scope>
    <source>
        <strain evidence="3">CCFEE 5810</strain>
    </source>
</reference>
<feature type="region of interest" description="Disordered" evidence="1">
    <location>
        <begin position="375"/>
        <end position="394"/>
    </location>
</feature>
<evidence type="ECO:0000259" key="2">
    <source>
        <dbReference type="Pfam" id="PF24864"/>
    </source>
</evidence>
<feature type="domain" description="DUF7730" evidence="2">
    <location>
        <begin position="38"/>
        <end position="227"/>
    </location>
</feature>
<dbReference type="PANTHER" id="PTHR38790">
    <property type="entry name" value="2EXR DOMAIN-CONTAINING PROTEIN-RELATED"/>
    <property type="match status" value="1"/>
</dbReference>
<dbReference type="InterPro" id="IPR056632">
    <property type="entry name" value="DUF7730"/>
</dbReference>
<dbReference type="EMBL" id="JAVRQU010000028">
    <property type="protein sequence ID" value="KAK5689909.1"/>
    <property type="molecule type" value="Genomic_DNA"/>
</dbReference>
<feature type="compositionally biased region" description="Low complexity" evidence="1">
    <location>
        <begin position="384"/>
        <end position="394"/>
    </location>
</feature>
<name>A0AAN7ZUW6_9PEZI</name>
<dbReference type="Proteomes" id="UP001310594">
    <property type="component" value="Unassembled WGS sequence"/>
</dbReference>
<gene>
    <name evidence="3" type="ORF">LTR97_012669</name>
</gene>